<evidence type="ECO:0000256" key="1">
    <source>
        <dbReference type="ARBA" id="ARBA00005495"/>
    </source>
</evidence>
<dbReference type="InterPro" id="IPR011057">
    <property type="entry name" value="Mss4-like_sf"/>
</dbReference>
<sequence length="149" mass="16332">MSVKTGQCMCGAVQLTARNVPTTFGQCLCDMCKRWTGSFFMGVSVAPEDLEITGTDAITTIQSSDWAERAFCNKCGSSLWYHVTEGPYAAKLSLGVGVLNETDDMVPVREFYSDRRTCAYQPNNDIEKFTEAQVRAMFAAPDAPTDTKG</sequence>
<evidence type="ECO:0000256" key="3">
    <source>
        <dbReference type="ARBA" id="ARBA00022833"/>
    </source>
</evidence>
<evidence type="ECO:0000259" key="5">
    <source>
        <dbReference type="PROSITE" id="PS51891"/>
    </source>
</evidence>
<dbReference type="GO" id="GO:0046872">
    <property type="term" value="F:metal ion binding"/>
    <property type="evidence" value="ECO:0007669"/>
    <property type="project" value="UniProtKB-KW"/>
</dbReference>
<evidence type="ECO:0000256" key="2">
    <source>
        <dbReference type="ARBA" id="ARBA00022723"/>
    </source>
</evidence>
<dbReference type="GO" id="GO:0016846">
    <property type="term" value="F:carbon-sulfur lyase activity"/>
    <property type="evidence" value="ECO:0007669"/>
    <property type="project" value="InterPro"/>
</dbReference>
<dbReference type="PANTHER" id="PTHR33337:SF40">
    <property type="entry name" value="CENP-V_GFA DOMAIN-CONTAINING PROTEIN-RELATED"/>
    <property type="match status" value="1"/>
</dbReference>
<keyword evidence="3" id="KW-0862">Zinc</keyword>
<accession>A0A1H9CAU4</accession>
<feature type="domain" description="CENP-V/GFA" evidence="5">
    <location>
        <begin position="4"/>
        <end position="109"/>
    </location>
</feature>
<dbReference type="Gene3D" id="3.90.1590.10">
    <property type="entry name" value="glutathione-dependent formaldehyde- activating enzyme (gfa)"/>
    <property type="match status" value="1"/>
</dbReference>
<dbReference type="RefSeq" id="WP_090268902.1">
    <property type="nucleotide sequence ID" value="NZ_FOEP01000003.1"/>
</dbReference>
<evidence type="ECO:0000256" key="4">
    <source>
        <dbReference type="ARBA" id="ARBA00023239"/>
    </source>
</evidence>
<dbReference type="Proteomes" id="UP000198634">
    <property type="component" value="Unassembled WGS sequence"/>
</dbReference>
<keyword evidence="2" id="KW-0479">Metal-binding</keyword>
<keyword evidence="7" id="KW-1185">Reference proteome</keyword>
<evidence type="ECO:0000313" key="6">
    <source>
        <dbReference type="EMBL" id="SEP98259.1"/>
    </source>
</evidence>
<protein>
    <submittedName>
        <fullName evidence="6">Uncharacterized conserved protein</fullName>
    </submittedName>
</protein>
<dbReference type="STRING" id="657014.SAMN04488092_103187"/>
<organism evidence="6 7">
    <name type="scientific">Thalassovita taeanensis</name>
    <dbReference type="NCBI Taxonomy" id="657014"/>
    <lineage>
        <taxon>Bacteria</taxon>
        <taxon>Pseudomonadati</taxon>
        <taxon>Pseudomonadota</taxon>
        <taxon>Alphaproteobacteria</taxon>
        <taxon>Rhodobacterales</taxon>
        <taxon>Roseobacteraceae</taxon>
        <taxon>Thalassovita</taxon>
    </lineage>
</organism>
<dbReference type="EMBL" id="FOEP01000003">
    <property type="protein sequence ID" value="SEP98259.1"/>
    <property type="molecule type" value="Genomic_DNA"/>
</dbReference>
<reference evidence="6 7" key="1">
    <citation type="submission" date="2016-10" db="EMBL/GenBank/DDBJ databases">
        <authorList>
            <person name="de Groot N.N."/>
        </authorList>
    </citation>
    <scope>NUCLEOTIDE SEQUENCE [LARGE SCALE GENOMIC DNA]</scope>
    <source>
        <strain evidence="6 7">DSM 22007</strain>
    </source>
</reference>
<dbReference type="Pfam" id="PF04828">
    <property type="entry name" value="GFA"/>
    <property type="match status" value="1"/>
</dbReference>
<dbReference type="PROSITE" id="PS51891">
    <property type="entry name" value="CENP_V_GFA"/>
    <property type="match status" value="1"/>
</dbReference>
<evidence type="ECO:0000313" key="7">
    <source>
        <dbReference type="Proteomes" id="UP000198634"/>
    </source>
</evidence>
<proteinExistence type="inferred from homology"/>
<dbReference type="PANTHER" id="PTHR33337">
    <property type="entry name" value="GFA DOMAIN-CONTAINING PROTEIN"/>
    <property type="match status" value="1"/>
</dbReference>
<dbReference type="SUPFAM" id="SSF51316">
    <property type="entry name" value="Mss4-like"/>
    <property type="match status" value="1"/>
</dbReference>
<gene>
    <name evidence="6" type="ORF">SAMN04488092_103187</name>
</gene>
<comment type="similarity">
    <text evidence="1">Belongs to the Gfa family.</text>
</comment>
<dbReference type="OrthoDB" id="9807246at2"/>
<name>A0A1H9CAU4_9RHOB</name>
<dbReference type="AlphaFoldDB" id="A0A1H9CAU4"/>
<keyword evidence="4" id="KW-0456">Lyase</keyword>
<dbReference type="InterPro" id="IPR006913">
    <property type="entry name" value="CENP-V/GFA"/>
</dbReference>